<keyword evidence="8" id="KW-1185">Reference proteome</keyword>
<dbReference type="STRING" id="28181.BEN30_11485"/>
<accession>A0A1E5Q6Q0</accession>
<dbReference type="OrthoDB" id="9808559at2"/>
<dbReference type="EMBL" id="MCGG01000029">
    <property type="protein sequence ID" value="OEJ66697.1"/>
    <property type="molecule type" value="Genomic_DNA"/>
</dbReference>
<dbReference type="InterPro" id="IPR017896">
    <property type="entry name" value="4Fe4S_Fe-S-bd"/>
</dbReference>
<keyword evidence="5" id="KW-0472">Membrane</keyword>
<keyword evidence="4" id="KW-0411">Iron-sulfur</keyword>
<evidence type="ECO:0000256" key="1">
    <source>
        <dbReference type="ARBA" id="ARBA00022485"/>
    </source>
</evidence>
<dbReference type="GO" id="GO:0046872">
    <property type="term" value="F:metal ion binding"/>
    <property type="evidence" value="ECO:0007669"/>
    <property type="project" value="UniProtKB-KW"/>
</dbReference>
<evidence type="ECO:0000256" key="2">
    <source>
        <dbReference type="ARBA" id="ARBA00022723"/>
    </source>
</evidence>
<gene>
    <name evidence="7" type="ORF">BEN30_11485</name>
</gene>
<dbReference type="InterPro" id="IPR050157">
    <property type="entry name" value="PSI_iron-sulfur_center"/>
</dbReference>
<evidence type="ECO:0000256" key="3">
    <source>
        <dbReference type="ARBA" id="ARBA00023004"/>
    </source>
</evidence>
<evidence type="ECO:0000256" key="5">
    <source>
        <dbReference type="SAM" id="Phobius"/>
    </source>
</evidence>
<name>A0A1E5Q6Q0_9PROT</name>
<evidence type="ECO:0000256" key="4">
    <source>
        <dbReference type="ARBA" id="ARBA00023014"/>
    </source>
</evidence>
<dbReference type="AlphaFoldDB" id="A0A1E5Q6Q0"/>
<dbReference type="InterPro" id="IPR017900">
    <property type="entry name" value="4Fe4S_Fe_S_CS"/>
</dbReference>
<dbReference type="SUPFAM" id="SSF54862">
    <property type="entry name" value="4Fe-4S ferredoxins"/>
    <property type="match status" value="1"/>
</dbReference>
<proteinExistence type="predicted"/>
<feature type="domain" description="4Fe-4S ferredoxin-type" evidence="6">
    <location>
        <begin position="218"/>
        <end position="248"/>
    </location>
</feature>
<dbReference type="Proteomes" id="UP000095347">
    <property type="component" value="Unassembled WGS sequence"/>
</dbReference>
<evidence type="ECO:0000259" key="6">
    <source>
        <dbReference type="PROSITE" id="PS51379"/>
    </source>
</evidence>
<dbReference type="PROSITE" id="PS51379">
    <property type="entry name" value="4FE4S_FER_2"/>
    <property type="match status" value="3"/>
</dbReference>
<evidence type="ECO:0000313" key="7">
    <source>
        <dbReference type="EMBL" id="OEJ66697.1"/>
    </source>
</evidence>
<keyword evidence="1" id="KW-0004">4Fe-4S</keyword>
<dbReference type="RefSeq" id="WP_069958217.1">
    <property type="nucleotide sequence ID" value="NZ_MCGG01000029.1"/>
</dbReference>
<sequence length="254" mass="27507">MTDAKTPPTKKPVTVRQLRERRQVLRSIGAGAGVIGAAMLGFFPVMKKWTERLRPPGGLLEDPFLAACIKCGQCVQVCPVEAIKLGDLDEGFGVGVPYIDARSQACDFSCDAVQCVLACPTGALSHDTDTKEQVHMGVARLSRPKACLARLGKGFKGPARGADHPGLHRYMEVDRWNPILISDHPYDLELCDLCVRECPIVGAITLERINLDPSDLRGTPVVFDKCVGCGMCEMICPVDPPAIVIDKRQPGEDA</sequence>
<dbReference type="PANTHER" id="PTHR24960:SF79">
    <property type="entry name" value="PHOTOSYSTEM I IRON-SULFUR CENTER"/>
    <property type="match status" value="1"/>
</dbReference>
<organism evidence="7 8">
    <name type="scientific">Magnetovibrio blakemorei</name>
    <dbReference type="NCBI Taxonomy" id="28181"/>
    <lineage>
        <taxon>Bacteria</taxon>
        <taxon>Pseudomonadati</taxon>
        <taxon>Pseudomonadota</taxon>
        <taxon>Alphaproteobacteria</taxon>
        <taxon>Rhodospirillales</taxon>
        <taxon>Magnetovibrionaceae</taxon>
        <taxon>Magnetovibrio</taxon>
    </lineage>
</organism>
<reference evidence="8" key="1">
    <citation type="submission" date="2016-07" db="EMBL/GenBank/DDBJ databases">
        <authorList>
            <person name="Florea S."/>
            <person name="Webb J.S."/>
            <person name="Jaromczyk J."/>
            <person name="Schardl C.L."/>
        </authorList>
    </citation>
    <scope>NUCLEOTIDE SEQUENCE [LARGE SCALE GENOMIC DNA]</scope>
    <source>
        <strain evidence="8">MV-1</strain>
    </source>
</reference>
<feature type="domain" description="4Fe-4S ferredoxin-type" evidence="6">
    <location>
        <begin position="57"/>
        <end position="88"/>
    </location>
</feature>
<dbReference type="CDD" id="cd16373">
    <property type="entry name" value="DMSOR_beta_like"/>
    <property type="match status" value="1"/>
</dbReference>
<dbReference type="Pfam" id="PF12838">
    <property type="entry name" value="Fer4_7"/>
    <property type="match status" value="2"/>
</dbReference>
<keyword evidence="3" id="KW-0408">Iron</keyword>
<evidence type="ECO:0000313" key="8">
    <source>
        <dbReference type="Proteomes" id="UP000095347"/>
    </source>
</evidence>
<dbReference type="PANTHER" id="PTHR24960">
    <property type="entry name" value="PHOTOSYSTEM I IRON-SULFUR CENTER-RELATED"/>
    <property type="match status" value="1"/>
</dbReference>
<comment type="caution">
    <text evidence="7">The sequence shown here is derived from an EMBL/GenBank/DDBJ whole genome shotgun (WGS) entry which is preliminary data.</text>
</comment>
<dbReference type="GO" id="GO:0051539">
    <property type="term" value="F:4 iron, 4 sulfur cluster binding"/>
    <property type="evidence" value="ECO:0007669"/>
    <property type="project" value="UniProtKB-KW"/>
</dbReference>
<keyword evidence="2" id="KW-0479">Metal-binding</keyword>
<keyword evidence="5" id="KW-1133">Transmembrane helix</keyword>
<protein>
    <submittedName>
        <fullName evidence="7">4Fe-4S ferredoxin</fullName>
    </submittedName>
</protein>
<keyword evidence="5" id="KW-0812">Transmembrane</keyword>
<feature type="domain" description="4Fe-4S ferredoxin-type" evidence="6">
    <location>
        <begin position="95"/>
        <end position="129"/>
    </location>
</feature>
<dbReference type="PROSITE" id="PS00198">
    <property type="entry name" value="4FE4S_FER_1"/>
    <property type="match status" value="2"/>
</dbReference>
<dbReference type="Gene3D" id="3.30.70.20">
    <property type="match status" value="2"/>
</dbReference>
<feature type="transmembrane region" description="Helical" evidence="5">
    <location>
        <begin position="24"/>
        <end position="45"/>
    </location>
</feature>